<keyword evidence="2" id="KW-0472">Membrane</keyword>
<evidence type="ECO:0000313" key="4">
    <source>
        <dbReference type="Proteomes" id="UP000053890"/>
    </source>
</evidence>
<dbReference type="STRING" id="578459.A0A194S7F4"/>
<evidence type="ECO:0000256" key="1">
    <source>
        <dbReference type="SAM" id="MobiDB-lite"/>
    </source>
</evidence>
<dbReference type="OrthoDB" id="10050400at2759"/>
<gene>
    <name evidence="3" type="ORF">RHOBADRAFT_43851</name>
</gene>
<accession>A0A194S7F4</accession>
<dbReference type="RefSeq" id="XP_018271395.1">
    <property type="nucleotide sequence ID" value="XM_018414304.1"/>
</dbReference>
<sequence>MAARATAKLALRAPAPARIAPLARPRLAPSSLPVNRRLASYYPTLERKPQRGIKVGHLFAGLALLGIGATSYGLFQFYQSFTAYPDTASHPIRSKLRAALRAQSAGEHARSSTFFASAYDLALDLYARGELAPTTDEAIERLTGIAIRWGAMWESVADTQRAIEAYDTGFQPVAARVEAHQLATSSSSSVTSTPPSPVEVRRGAAIAVKLGDLWLKQGGGGGGAAVRAGEADSEAERYYTWAVQELMRLSLTDEQKAKVRAQLVAQDAPAAAAAGEAPTDKKARKEDDKDLEVPGWVGEVELVAAMERLGELYSRLGRIELAQPLLQQAITILFPPPPKEGPKPPLPPIPQRCHAATLMNNLSSALVSSASPSAAQIQSSAGWSRQALVVSNGCRSEAAKQRKKRGDGPVEVPLAEREERECELTAIVASYNLGKLSEMSKDPDSAEQWFVQSGTHATKLGLHDAARQSNEAIRRLKSATRARAAAAASGA</sequence>
<dbReference type="OMA" id="RWGAMWE"/>
<evidence type="ECO:0000256" key="2">
    <source>
        <dbReference type="SAM" id="Phobius"/>
    </source>
</evidence>
<dbReference type="Gene3D" id="1.25.40.10">
    <property type="entry name" value="Tetratricopeptide repeat domain"/>
    <property type="match status" value="1"/>
</dbReference>
<dbReference type="EMBL" id="KQ474078">
    <property type="protein sequence ID" value="KPV75346.1"/>
    <property type="molecule type" value="Genomic_DNA"/>
</dbReference>
<dbReference type="GeneID" id="28974752"/>
<proteinExistence type="predicted"/>
<dbReference type="PANTHER" id="PTHR28142">
    <property type="entry name" value="MITOCHONDRIAL INNER MEMBRANE I-AAA PROTEASE SUPERCOMPLEX SUBUNIT MGR3-RELATED"/>
    <property type="match status" value="1"/>
</dbReference>
<keyword evidence="2" id="KW-1133">Transmembrane helix</keyword>
<feature type="transmembrane region" description="Helical" evidence="2">
    <location>
        <begin position="55"/>
        <end position="75"/>
    </location>
</feature>
<organism evidence="3 4">
    <name type="scientific">Rhodotorula graminis (strain WP1)</name>
    <dbReference type="NCBI Taxonomy" id="578459"/>
    <lineage>
        <taxon>Eukaryota</taxon>
        <taxon>Fungi</taxon>
        <taxon>Dikarya</taxon>
        <taxon>Basidiomycota</taxon>
        <taxon>Pucciniomycotina</taxon>
        <taxon>Microbotryomycetes</taxon>
        <taxon>Sporidiobolales</taxon>
        <taxon>Sporidiobolaceae</taxon>
        <taxon>Rhodotorula</taxon>
    </lineage>
</organism>
<dbReference type="PANTHER" id="PTHR28142:SF1">
    <property type="entry name" value="MITOCHONDRIAL INNER MEMBRANE I-AAA PROTEASE SUPERCOMPLEX SUBUNIT MGR3-RELATED"/>
    <property type="match status" value="1"/>
</dbReference>
<feature type="compositionally biased region" description="Basic and acidic residues" evidence="1">
    <location>
        <begin position="278"/>
        <end position="290"/>
    </location>
</feature>
<keyword evidence="4" id="KW-1185">Reference proteome</keyword>
<dbReference type="InterPro" id="IPR040201">
    <property type="entry name" value="Mrg3-like"/>
</dbReference>
<protein>
    <submittedName>
        <fullName evidence="3">Uncharacterized protein</fullName>
    </submittedName>
</protein>
<dbReference type="AlphaFoldDB" id="A0A194S7F4"/>
<dbReference type="Proteomes" id="UP000053890">
    <property type="component" value="Unassembled WGS sequence"/>
</dbReference>
<dbReference type="InterPro" id="IPR011990">
    <property type="entry name" value="TPR-like_helical_dom_sf"/>
</dbReference>
<feature type="region of interest" description="Disordered" evidence="1">
    <location>
        <begin position="267"/>
        <end position="290"/>
    </location>
</feature>
<keyword evidence="2" id="KW-0812">Transmembrane</keyword>
<evidence type="ECO:0000313" key="3">
    <source>
        <dbReference type="EMBL" id="KPV75346.1"/>
    </source>
</evidence>
<feature type="compositionally biased region" description="Low complexity" evidence="1">
    <location>
        <begin position="267"/>
        <end position="277"/>
    </location>
</feature>
<reference evidence="3 4" key="1">
    <citation type="journal article" date="2015" name="Front. Microbiol.">
        <title>Genome sequence of the plant growth promoting endophytic yeast Rhodotorula graminis WP1.</title>
        <authorList>
            <person name="Firrincieli A."/>
            <person name="Otillar R."/>
            <person name="Salamov A."/>
            <person name="Schmutz J."/>
            <person name="Khan Z."/>
            <person name="Redman R.S."/>
            <person name="Fleck N.D."/>
            <person name="Lindquist E."/>
            <person name="Grigoriev I.V."/>
            <person name="Doty S.L."/>
        </authorList>
    </citation>
    <scope>NUCLEOTIDE SEQUENCE [LARGE SCALE GENOMIC DNA]</scope>
    <source>
        <strain evidence="3 4">WP1</strain>
    </source>
</reference>
<name>A0A194S7F4_RHOGW</name>